<accession>A0ABS1V8R6</accession>
<dbReference type="InterPro" id="IPR052539">
    <property type="entry name" value="MGD_biosynthesis_adapter"/>
</dbReference>
<sequence length="167" mass="18288">MRVIGLAGWSGAGKTTLMARLIPELGRRGVAVSTIKHAHHRFDVDTPGKDSWVHREAGARQVLVASELRWALMTELRGAPEPGLRELLGQLSPVDLVVVEGFKRDRHPKIEIHRAANGKPWLHPEDPAIRAIASDVSPPSALPWAPLDEIATIADLVLRHAAGLEDW</sequence>
<dbReference type="InterPro" id="IPR027417">
    <property type="entry name" value="P-loop_NTPase"/>
</dbReference>
<gene>
    <name evidence="2" type="primary">mobB</name>
    <name evidence="2" type="ORF">JMJ55_15435</name>
</gene>
<proteinExistence type="predicted"/>
<evidence type="ECO:0000313" key="2">
    <source>
        <dbReference type="EMBL" id="MBL6456728.1"/>
    </source>
</evidence>
<dbReference type="PANTHER" id="PTHR40072">
    <property type="entry name" value="MOLYBDOPTERIN-GUANINE DINUCLEOTIDE BIOSYNTHESIS ADAPTER PROTEIN-RELATED"/>
    <property type="match status" value="1"/>
</dbReference>
<keyword evidence="3" id="KW-1185">Reference proteome</keyword>
<dbReference type="NCBIfam" id="TIGR00176">
    <property type="entry name" value="mobB"/>
    <property type="match status" value="1"/>
</dbReference>
<evidence type="ECO:0000259" key="1">
    <source>
        <dbReference type="Pfam" id="PF03205"/>
    </source>
</evidence>
<feature type="domain" description="Molybdopterin-guanine dinucleotide biosynthesis protein B (MobB)" evidence="1">
    <location>
        <begin position="3"/>
        <end position="135"/>
    </location>
</feature>
<dbReference type="PANTHER" id="PTHR40072:SF1">
    <property type="entry name" value="MOLYBDOPTERIN-GUANINE DINUCLEOTIDE BIOSYNTHESIS ADAPTER PROTEIN"/>
    <property type="match status" value="1"/>
</dbReference>
<dbReference type="InterPro" id="IPR004435">
    <property type="entry name" value="MobB_dom"/>
</dbReference>
<dbReference type="Proteomes" id="UP000606490">
    <property type="component" value="Unassembled WGS sequence"/>
</dbReference>
<organism evidence="2 3">
    <name type="scientific">Belnapia mucosa</name>
    <dbReference type="NCBI Taxonomy" id="2804532"/>
    <lineage>
        <taxon>Bacteria</taxon>
        <taxon>Pseudomonadati</taxon>
        <taxon>Pseudomonadota</taxon>
        <taxon>Alphaproteobacteria</taxon>
        <taxon>Acetobacterales</taxon>
        <taxon>Roseomonadaceae</taxon>
        <taxon>Belnapia</taxon>
    </lineage>
</organism>
<protein>
    <submittedName>
        <fullName evidence="2">Molybdopterin-guanine dinucleotide biosynthesis protein B</fullName>
    </submittedName>
</protein>
<comment type="caution">
    <text evidence="2">The sequence shown here is derived from an EMBL/GenBank/DDBJ whole genome shotgun (WGS) entry which is preliminary data.</text>
</comment>
<evidence type="ECO:0000313" key="3">
    <source>
        <dbReference type="Proteomes" id="UP000606490"/>
    </source>
</evidence>
<dbReference type="SUPFAM" id="SSF52540">
    <property type="entry name" value="P-loop containing nucleoside triphosphate hydrolases"/>
    <property type="match status" value="1"/>
</dbReference>
<dbReference type="Gene3D" id="3.40.50.300">
    <property type="entry name" value="P-loop containing nucleotide triphosphate hydrolases"/>
    <property type="match status" value="1"/>
</dbReference>
<dbReference type="Pfam" id="PF03205">
    <property type="entry name" value="MobB"/>
    <property type="match status" value="1"/>
</dbReference>
<dbReference type="RefSeq" id="WP_202826472.1">
    <property type="nucleotide sequence ID" value="NZ_JAEUXJ010000006.1"/>
</dbReference>
<dbReference type="EMBL" id="JAEUXJ010000006">
    <property type="protein sequence ID" value="MBL6456728.1"/>
    <property type="molecule type" value="Genomic_DNA"/>
</dbReference>
<dbReference type="CDD" id="cd03116">
    <property type="entry name" value="MobB"/>
    <property type="match status" value="1"/>
</dbReference>
<name>A0ABS1V8R6_9PROT</name>
<reference evidence="2 3" key="1">
    <citation type="submission" date="2021-01" db="EMBL/GenBank/DDBJ databases">
        <title>Belnapia mucosa sp. nov. and Belnapia arida sp. nov., isolated from the Tabernas Desert (Almeria, Spain).</title>
        <authorList>
            <person name="Molina-Menor E."/>
            <person name="Vidal-Verdu A."/>
            <person name="Calonge A."/>
            <person name="Satari L."/>
            <person name="Pereto Magraner J."/>
            <person name="Porcar Miralles M."/>
        </authorList>
    </citation>
    <scope>NUCLEOTIDE SEQUENCE [LARGE SCALE GENOMIC DNA]</scope>
    <source>
        <strain evidence="2 3">T6</strain>
    </source>
</reference>